<dbReference type="InterPro" id="IPR002068">
    <property type="entry name" value="A-crystallin/Hsp20_dom"/>
</dbReference>
<feature type="domain" description="SHSP" evidence="3">
    <location>
        <begin position="35"/>
        <end position="150"/>
    </location>
</feature>
<evidence type="ECO:0000259" key="3">
    <source>
        <dbReference type="PROSITE" id="PS01031"/>
    </source>
</evidence>
<dbReference type="Gene3D" id="2.60.40.790">
    <property type="match status" value="1"/>
</dbReference>
<dbReference type="InterPro" id="IPR007052">
    <property type="entry name" value="CS_dom"/>
</dbReference>
<proteinExistence type="inferred from homology"/>
<sequence length="158" mass="17561">MVERWSPIAEFERLWSEMDRLMSEAFGRTARPFLARALTARPAIDLFDTGEALVVKAAVPGAKPEDLEVSIEQNTLTIRGRCGYVLDEETAKHATWYRREIGYGEFSETLTLPAPVDADAAQAQIEHGILTLTLPKTSEARVKRIPVQQPKALATPVN</sequence>
<dbReference type="PROSITE" id="PS01031">
    <property type="entry name" value="SHSP"/>
    <property type="match status" value="1"/>
</dbReference>
<dbReference type="CDD" id="cd06464">
    <property type="entry name" value="ACD_sHsps-like"/>
    <property type="match status" value="1"/>
</dbReference>
<feature type="domain" description="CS" evidence="4">
    <location>
        <begin position="39"/>
        <end position="146"/>
    </location>
</feature>
<dbReference type="PANTHER" id="PTHR11527">
    <property type="entry name" value="HEAT-SHOCK PROTEIN 20 FAMILY MEMBER"/>
    <property type="match status" value="1"/>
</dbReference>
<dbReference type="InterPro" id="IPR031107">
    <property type="entry name" value="Small_HSP"/>
</dbReference>
<protein>
    <submittedName>
        <fullName evidence="5">Hsp20/alpha crystallin family protein</fullName>
    </submittedName>
</protein>
<organism evidence="5">
    <name type="scientific">Thermomicrobium roseum</name>
    <dbReference type="NCBI Taxonomy" id="500"/>
    <lineage>
        <taxon>Bacteria</taxon>
        <taxon>Pseudomonadati</taxon>
        <taxon>Thermomicrobiota</taxon>
        <taxon>Thermomicrobia</taxon>
        <taxon>Thermomicrobiales</taxon>
        <taxon>Thermomicrobiaceae</taxon>
        <taxon>Thermomicrobium</taxon>
    </lineage>
</organism>
<dbReference type="AlphaFoldDB" id="A0A7C1X462"/>
<evidence type="ECO:0000313" key="5">
    <source>
        <dbReference type="EMBL" id="HEF65635.1"/>
    </source>
</evidence>
<evidence type="ECO:0000256" key="1">
    <source>
        <dbReference type="PROSITE-ProRule" id="PRU00285"/>
    </source>
</evidence>
<gene>
    <name evidence="5" type="ORF">ENP47_08570</name>
</gene>
<dbReference type="SUPFAM" id="SSF49764">
    <property type="entry name" value="HSP20-like chaperones"/>
    <property type="match status" value="1"/>
</dbReference>
<evidence type="ECO:0000256" key="2">
    <source>
        <dbReference type="RuleBase" id="RU003616"/>
    </source>
</evidence>
<reference evidence="5" key="1">
    <citation type="journal article" date="2020" name="mSystems">
        <title>Genome- and Community-Level Interaction Insights into Carbon Utilization and Element Cycling Functions of Hydrothermarchaeota in Hydrothermal Sediment.</title>
        <authorList>
            <person name="Zhou Z."/>
            <person name="Liu Y."/>
            <person name="Xu W."/>
            <person name="Pan J."/>
            <person name="Luo Z.H."/>
            <person name="Li M."/>
        </authorList>
    </citation>
    <scope>NUCLEOTIDE SEQUENCE [LARGE SCALE GENOMIC DNA]</scope>
    <source>
        <strain evidence="5">SpSt-222</strain>
    </source>
</reference>
<dbReference type="EMBL" id="DSJL01000011">
    <property type="protein sequence ID" value="HEF65635.1"/>
    <property type="molecule type" value="Genomic_DNA"/>
</dbReference>
<comment type="similarity">
    <text evidence="1 2">Belongs to the small heat shock protein (HSP20) family.</text>
</comment>
<evidence type="ECO:0000259" key="4">
    <source>
        <dbReference type="PROSITE" id="PS51203"/>
    </source>
</evidence>
<name>A0A7C1X462_THERO</name>
<dbReference type="PROSITE" id="PS51203">
    <property type="entry name" value="CS"/>
    <property type="match status" value="1"/>
</dbReference>
<dbReference type="Pfam" id="PF00011">
    <property type="entry name" value="HSP20"/>
    <property type="match status" value="1"/>
</dbReference>
<comment type="caution">
    <text evidence="5">The sequence shown here is derived from an EMBL/GenBank/DDBJ whole genome shotgun (WGS) entry which is preliminary data.</text>
</comment>
<dbReference type="InterPro" id="IPR008978">
    <property type="entry name" value="HSP20-like_chaperone"/>
</dbReference>
<accession>A0A7C1X462</accession>